<feature type="domain" description="Exonuclease" evidence="1">
    <location>
        <begin position="200"/>
        <end position="374"/>
    </location>
</feature>
<reference evidence="2 3" key="1">
    <citation type="submission" date="2019-07" db="EMBL/GenBank/DDBJ databases">
        <title>Draft genome sequence of Brevibacterium aurantiacum XU54 isolated from Xinjiang China.</title>
        <authorList>
            <person name="Xu X."/>
        </authorList>
    </citation>
    <scope>NUCLEOTIDE SEQUENCE [LARGE SCALE GENOMIC DNA]</scope>
    <source>
        <strain evidence="2 3">XU54</strain>
    </source>
</reference>
<dbReference type="InterPro" id="IPR013520">
    <property type="entry name" value="Ribonucl_H"/>
</dbReference>
<accession>A0A556C4S3</accession>
<name>A0A556C4S3_BREAU</name>
<protein>
    <recommendedName>
        <fullName evidence="1">Exonuclease domain-containing protein</fullName>
    </recommendedName>
</protein>
<proteinExistence type="predicted"/>
<evidence type="ECO:0000259" key="1">
    <source>
        <dbReference type="SMART" id="SM00479"/>
    </source>
</evidence>
<dbReference type="Proteomes" id="UP000316406">
    <property type="component" value="Unassembled WGS sequence"/>
</dbReference>
<dbReference type="GO" id="GO:0004527">
    <property type="term" value="F:exonuclease activity"/>
    <property type="evidence" value="ECO:0007669"/>
    <property type="project" value="UniProtKB-ARBA"/>
</dbReference>
<gene>
    <name evidence="2" type="ORF">FO013_20270</name>
</gene>
<sequence length="385" mass="41475">MGTIAITPQTHFAWISTTAVSSSPAPIAVRIEVTRGSDFTPVAATTVFVKPSRNVPVSEIIANLNDNEAAALRPSGFLDAYFSDQAPLPAETDAALASFIDDLGNVGPMYLAAANVSSLRSELESDFPELFSRLHYRSIDVDSIEAFTSIFFNSSRVRLVQSPRLLDPKSAISVTRRAVADCRIIWQRPAYPANTDENAIVLFTDVETTGLSHLDETLLEVGMIAARGSGMEEIGRFQTLVRPQGLDPEIIVAGFSDFIADMHSTSGLTTDYLAGPVPTTVEADKAMAEFITSLPAKPDYFGVASMTLDRNFLAANLDSYELIPAINLDATSVTTMVSTLLDPPDVAMGTVHRAIDDVEYNIRQFTSMAEALKARSTTEPAAGKV</sequence>
<dbReference type="InterPro" id="IPR012337">
    <property type="entry name" value="RNaseH-like_sf"/>
</dbReference>
<keyword evidence="3" id="KW-1185">Reference proteome</keyword>
<organism evidence="2 3">
    <name type="scientific">Brevibacterium aurantiacum</name>
    <dbReference type="NCBI Taxonomy" id="273384"/>
    <lineage>
        <taxon>Bacteria</taxon>
        <taxon>Bacillati</taxon>
        <taxon>Actinomycetota</taxon>
        <taxon>Actinomycetes</taxon>
        <taxon>Micrococcales</taxon>
        <taxon>Brevibacteriaceae</taxon>
        <taxon>Brevibacterium</taxon>
    </lineage>
</organism>
<dbReference type="EMBL" id="VLTK01000017">
    <property type="protein sequence ID" value="TSI12469.1"/>
    <property type="molecule type" value="Genomic_DNA"/>
</dbReference>
<dbReference type="GO" id="GO:0003676">
    <property type="term" value="F:nucleic acid binding"/>
    <property type="evidence" value="ECO:0007669"/>
    <property type="project" value="InterPro"/>
</dbReference>
<evidence type="ECO:0000313" key="3">
    <source>
        <dbReference type="Proteomes" id="UP000316406"/>
    </source>
</evidence>
<dbReference type="Gene3D" id="3.30.420.10">
    <property type="entry name" value="Ribonuclease H-like superfamily/Ribonuclease H"/>
    <property type="match status" value="2"/>
</dbReference>
<dbReference type="SUPFAM" id="SSF53098">
    <property type="entry name" value="Ribonuclease H-like"/>
    <property type="match status" value="1"/>
</dbReference>
<comment type="caution">
    <text evidence="2">The sequence shown here is derived from an EMBL/GenBank/DDBJ whole genome shotgun (WGS) entry which is preliminary data.</text>
</comment>
<evidence type="ECO:0000313" key="2">
    <source>
        <dbReference type="EMBL" id="TSI12469.1"/>
    </source>
</evidence>
<dbReference type="SMART" id="SM00479">
    <property type="entry name" value="EXOIII"/>
    <property type="match status" value="1"/>
</dbReference>
<dbReference type="RefSeq" id="WP_143924372.1">
    <property type="nucleotide sequence ID" value="NZ_VLTK01000017.1"/>
</dbReference>
<dbReference type="OrthoDB" id="9801329at2"/>
<dbReference type="AlphaFoldDB" id="A0A556C4S3"/>
<dbReference type="InterPro" id="IPR036397">
    <property type="entry name" value="RNaseH_sf"/>
</dbReference>